<evidence type="ECO:0000256" key="10">
    <source>
        <dbReference type="SAM" id="MobiDB-lite"/>
    </source>
</evidence>
<reference evidence="11" key="1">
    <citation type="submission" date="2021-01" db="EMBL/GenBank/DDBJ databases">
        <authorList>
            <person name="Corre E."/>
            <person name="Pelletier E."/>
            <person name="Niang G."/>
            <person name="Scheremetjew M."/>
            <person name="Finn R."/>
            <person name="Kale V."/>
            <person name="Holt S."/>
            <person name="Cochrane G."/>
            <person name="Meng A."/>
            <person name="Brown T."/>
            <person name="Cohen L."/>
        </authorList>
    </citation>
    <scope>NUCLEOTIDE SEQUENCE</scope>
    <source>
        <strain evidence="11">CCMP125</strain>
    </source>
</reference>
<comment type="similarity">
    <text evidence="2 9">Belongs to the ADP/ATP translocase tlc family.</text>
</comment>
<keyword evidence="4 9" id="KW-0812">Transmembrane</keyword>
<dbReference type="GO" id="GO:0005471">
    <property type="term" value="F:ATP:ADP antiporter activity"/>
    <property type="evidence" value="ECO:0007669"/>
    <property type="project" value="InterPro"/>
</dbReference>
<name>A0A7S2YJ84_9STRA</name>
<keyword evidence="5 9" id="KW-0547">Nucleotide-binding</keyword>
<evidence type="ECO:0000256" key="6">
    <source>
        <dbReference type="ARBA" id="ARBA00022840"/>
    </source>
</evidence>
<evidence type="ECO:0000256" key="5">
    <source>
        <dbReference type="ARBA" id="ARBA00022741"/>
    </source>
</evidence>
<evidence type="ECO:0000256" key="1">
    <source>
        <dbReference type="ARBA" id="ARBA00004141"/>
    </source>
</evidence>
<dbReference type="AlphaFoldDB" id="A0A7S2YJ84"/>
<gene>
    <name evidence="11" type="ORF">APAL1065_LOCUS18954</name>
</gene>
<feature type="transmembrane region" description="Helical" evidence="9">
    <location>
        <begin position="225"/>
        <end position="246"/>
    </location>
</feature>
<dbReference type="InterPro" id="IPR004667">
    <property type="entry name" value="ADP_ATP_car_bac_type"/>
</dbReference>
<evidence type="ECO:0000313" key="11">
    <source>
        <dbReference type="EMBL" id="CAD9979470.1"/>
    </source>
</evidence>
<evidence type="ECO:0000256" key="4">
    <source>
        <dbReference type="ARBA" id="ARBA00022692"/>
    </source>
</evidence>
<dbReference type="PANTHER" id="PTHR31187:SF1">
    <property type="entry name" value="ADP,ATP CARRIER PROTEIN 1"/>
    <property type="match status" value="1"/>
</dbReference>
<dbReference type="GO" id="GO:0005524">
    <property type="term" value="F:ATP binding"/>
    <property type="evidence" value="ECO:0007669"/>
    <property type="project" value="UniProtKB-KW"/>
</dbReference>
<keyword evidence="3 9" id="KW-0813">Transport</keyword>
<proteinExistence type="inferred from homology"/>
<keyword evidence="8 9" id="KW-0472">Membrane</keyword>
<feature type="transmembrane region" description="Helical" evidence="9">
    <location>
        <begin position="157"/>
        <end position="175"/>
    </location>
</feature>
<evidence type="ECO:0000256" key="9">
    <source>
        <dbReference type="RuleBase" id="RU363121"/>
    </source>
</evidence>
<comment type="caution">
    <text evidence="9">Lacks conserved residue(s) required for the propagation of feature annotation.</text>
</comment>
<evidence type="ECO:0000256" key="8">
    <source>
        <dbReference type="ARBA" id="ARBA00023136"/>
    </source>
</evidence>
<feature type="transmembrane region" description="Helical" evidence="9">
    <location>
        <begin position="45"/>
        <end position="64"/>
    </location>
</feature>
<evidence type="ECO:0000256" key="2">
    <source>
        <dbReference type="ARBA" id="ARBA00007127"/>
    </source>
</evidence>
<evidence type="ECO:0000256" key="7">
    <source>
        <dbReference type="ARBA" id="ARBA00022989"/>
    </source>
</evidence>
<protein>
    <recommendedName>
        <fullName evidence="9">ADP,ATP carrier protein</fullName>
    </recommendedName>
</protein>
<evidence type="ECO:0000256" key="3">
    <source>
        <dbReference type="ARBA" id="ARBA00022448"/>
    </source>
</evidence>
<feature type="transmembrane region" description="Helical" evidence="9">
    <location>
        <begin position="128"/>
        <end position="150"/>
    </location>
</feature>
<feature type="compositionally biased region" description="Acidic residues" evidence="10">
    <location>
        <begin position="292"/>
        <end position="309"/>
    </location>
</feature>
<dbReference type="EMBL" id="HBHT01028207">
    <property type="protein sequence ID" value="CAD9979470.1"/>
    <property type="molecule type" value="Transcribed_RNA"/>
</dbReference>
<dbReference type="InterPro" id="IPR036259">
    <property type="entry name" value="MFS_trans_sf"/>
</dbReference>
<dbReference type="SUPFAM" id="SSF103473">
    <property type="entry name" value="MFS general substrate transporter"/>
    <property type="match status" value="1"/>
</dbReference>
<dbReference type="Pfam" id="PF03219">
    <property type="entry name" value="TLC"/>
    <property type="match status" value="1"/>
</dbReference>
<keyword evidence="6 9" id="KW-0067">ATP-binding</keyword>
<accession>A0A7S2YJ84</accession>
<sequence length="320" mass="34872">MYMYVSIYGTAERNVATGGEAPKKKESAGVLEGVYLFIQHNYVKGIFAISCLFMVEVTIIDFTMKVLARNHFAEEHPCEPSMACYDHEFGNHGMTEDATAAVTKFLGLFGQATNGLSFVMSLLGTSAVIRYLGLRLTLLLFPSLCLFVIIMVRLRPTLYVVFLAMILLKGFSYSLNNPTKEMLYQPTSQAVRYKAKSWIDTFGARGSKALGSVVTNAFSYSADVLVANGSLVGIAVASFLIFNANFMGKKFDEYMESGHIVGEENSGVAEDGGAHVEMGIAQNEVADTSCAIDEDDEIGPEEEGQSDEEKESKSPAVARV</sequence>
<dbReference type="GO" id="GO:0016020">
    <property type="term" value="C:membrane"/>
    <property type="evidence" value="ECO:0007669"/>
    <property type="project" value="UniProtKB-SubCell"/>
</dbReference>
<organism evidence="11">
    <name type="scientific">Entomoneis paludosa</name>
    <dbReference type="NCBI Taxonomy" id="265537"/>
    <lineage>
        <taxon>Eukaryota</taxon>
        <taxon>Sar</taxon>
        <taxon>Stramenopiles</taxon>
        <taxon>Ochrophyta</taxon>
        <taxon>Bacillariophyta</taxon>
        <taxon>Bacillariophyceae</taxon>
        <taxon>Bacillariophycidae</taxon>
        <taxon>Entomoneidaceae</taxon>
        <taxon>Entomoneis</taxon>
    </lineage>
</organism>
<dbReference type="PANTHER" id="PTHR31187">
    <property type="match status" value="1"/>
</dbReference>
<keyword evidence="7 9" id="KW-1133">Transmembrane helix</keyword>
<comment type="subcellular location">
    <subcellularLocation>
        <location evidence="1 9">Membrane</location>
        <topology evidence="1 9">Multi-pass membrane protein</topology>
    </subcellularLocation>
</comment>
<feature type="region of interest" description="Disordered" evidence="10">
    <location>
        <begin position="287"/>
        <end position="320"/>
    </location>
</feature>